<accession>A0A3N0GVF9</accession>
<evidence type="ECO:0000313" key="1">
    <source>
        <dbReference type="EMBL" id="RNM16435.1"/>
    </source>
</evidence>
<proteinExistence type="predicted"/>
<gene>
    <name evidence="1" type="ORF">EFL26_04550</name>
</gene>
<evidence type="ECO:0000313" key="2">
    <source>
        <dbReference type="Proteomes" id="UP000279994"/>
    </source>
</evidence>
<reference evidence="1 2" key="1">
    <citation type="submission" date="2018-11" db="EMBL/GenBank/DDBJ databases">
        <authorList>
            <person name="Li F."/>
        </authorList>
    </citation>
    <scope>NUCLEOTIDE SEQUENCE [LARGE SCALE GENOMIC DNA]</scope>
    <source>
        <strain evidence="1 2">Gsoil 818</strain>
    </source>
</reference>
<comment type="caution">
    <text evidence="1">The sequence shown here is derived from an EMBL/GenBank/DDBJ whole genome shotgun (WGS) entry which is preliminary data.</text>
</comment>
<protein>
    <submittedName>
        <fullName evidence="1">MCE family protein</fullName>
    </submittedName>
</protein>
<keyword evidence="2" id="KW-1185">Reference proteome</keyword>
<sequence length="200" mass="21400">QNLALFSGVVADNDASLRALIDNGSATANELRTFLETNQVDLGELINKLVTTGEVVVKHLPGIRQILVLYPYEVASGYTVAAKSGGVYNARFGFIFNSIPPVCDKGYNPSQWRSPLDRGDKPMDVTAHCAEPASKTNARGAQNAPRAGADYRAPVATYDLGTGRTTWTDQDPSSDVAYDGGAAQLYGEDSWSSLLLKPAM</sequence>
<organism evidence="1 2">
    <name type="scientific">Nocardioides pocheonensis</name>
    <dbReference type="NCBI Taxonomy" id="661485"/>
    <lineage>
        <taxon>Bacteria</taxon>
        <taxon>Bacillati</taxon>
        <taxon>Actinomycetota</taxon>
        <taxon>Actinomycetes</taxon>
        <taxon>Propionibacteriales</taxon>
        <taxon>Nocardioidaceae</taxon>
        <taxon>Nocardioides</taxon>
    </lineage>
</organism>
<name>A0A3N0GVF9_9ACTN</name>
<feature type="non-terminal residue" evidence="1">
    <location>
        <position position="1"/>
    </location>
</feature>
<dbReference type="AlphaFoldDB" id="A0A3N0GVF9"/>
<dbReference type="Proteomes" id="UP000279994">
    <property type="component" value="Unassembled WGS sequence"/>
</dbReference>
<dbReference type="EMBL" id="RJSF01000008">
    <property type="protein sequence ID" value="RNM16435.1"/>
    <property type="molecule type" value="Genomic_DNA"/>
</dbReference>